<keyword evidence="5" id="KW-0479">Metal-binding</keyword>
<comment type="cofactor">
    <cofactor evidence="1">
        <name>a divalent metal cation</name>
        <dbReference type="ChEBI" id="CHEBI:60240"/>
    </cofactor>
</comment>
<proteinExistence type="inferred from homology"/>
<comment type="caution">
    <text evidence="9">The sequence shown here is derived from an EMBL/GenBank/DDBJ whole genome shotgun (WGS) entry which is preliminary data.</text>
</comment>
<evidence type="ECO:0000259" key="8">
    <source>
        <dbReference type="Pfam" id="PF13359"/>
    </source>
</evidence>
<evidence type="ECO:0000256" key="4">
    <source>
        <dbReference type="ARBA" id="ARBA00022722"/>
    </source>
</evidence>
<keyword evidence="6" id="KW-0378">Hydrolase</keyword>
<evidence type="ECO:0000256" key="2">
    <source>
        <dbReference type="ARBA" id="ARBA00004123"/>
    </source>
</evidence>
<dbReference type="EMBL" id="JARBHB010000003">
    <property type="protein sequence ID" value="KAJ8891184.1"/>
    <property type="molecule type" value="Genomic_DNA"/>
</dbReference>
<feature type="domain" description="DDE Tnp4" evidence="8">
    <location>
        <begin position="34"/>
        <end position="151"/>
    </location>
</feature>
<evidence type="ECO:0000313" key="9">
    <source>
        <dbReference type="EMBL" id="KAJ8891184.1"/>
    </source>
</evidence>
<reference evidence="9 10" key="1">
    <citation type="submission" date="2023-02" db="EMBL/GenBank/DDBJ databases">
        <title>LHISI_Scaffold_Assembly.</title>
        <authorList>
            <person name="Stuart O.P."/>
            <person name="Cleave R."/>
            <person name="Magrath M.J.L."/>
            <person name="Mikheyev A.S."/>
        </authorList>
    </citation>
    <scope>NUCLEOTIDE SEQUENCE [LARGE SCALE GENOMIC DNA]</scope>
    <source>
        <strain evidence="9">Daus_M_001</strain>
        <tissue evidence="9">Leg muscle</tissue>
    </source>
</reference>
<evidence type="ECO:0000256" key="1">
    <source>
        <dbReference type="ARBA" id="ARBA00001968"/>
    </source>
</evidence>
<accession>A0ABQ9I3F2</accession>
<dbReference type="Pfam" id="PF13359">
    <property type="entry name" value="DDE_Tnp_4"/>
    <property type="match status" value="1"/>
</dbReference>
<dbReference type="PANTHER" id="PTHR22930:SF85">
    <property type="entry name" value="GH03217P-RELATED"/>
    <property type="match status" value="1"/>
</dbReference>
<sequence length="171" mass="19793">MAVMFDWTNQQKIRMHMSTENIIFLYICKALSMKRGNSWMFFIGYPGSVHDARVFANSPLADDLPTLYEGGGHVLGDSTYPCLPQLITPYKDNGHLTRAQKSFNRVHSSCRIIVEHAFGCLKQWFRQLYHFKMREMQRVVQLIHACCILHNLADEVDLSHLEPLGRDDHPD</sequence>
<keyword evidence="10" id="KW-1185">Reference proteome</keyword>
<keyword evidence="7" id="KW-0539">Nucleus</keyword>
<protein>
    <recommendedName>
        <fullName evidence="8">DDE Tnp4 domain-containing protein</fullName>
    </recommendedName>
</protein>
<keyword evidence="4" id="KW-0540">Nuclease</keyword>
<comment type="similarity">
    <text evidence="3">Belongs to the HARBI1 family.</text>
</comment>
<evidence type="ECO:0000256" key="5">
    <source>
        <dbReference type="ARBA" id="ARBA00022723"/>
    </source>
</evidence>
<evidence type="ECO:0000256" key="7">
    <source>
        <dbReference type="ARBA" id="ARBA00023242"/>
    </source>
</evidence>
<evidence type="ECO:0000256" key="3">
    <source>
        <dbReference type="ARBA" id="ARBA00006958"/>
    </source>
</evidence>
<dbReference type="InterPro" id="IPR027806">
    <property type="entry name" value="HARBI1_dom"/>
</dbReference>
<gene>
    <name evidence="9" type="ORF">PR048_010699</name>
</gene>
<comment type="subcellular location">
    <subcellularLocation>
        <location evidence="2">Nucleus</location>
    </subcellularLocation>
</comment>
<dbReference type="Proteomes" id="UP001159363">
    <property type="component" value="Chromosome 3"/>
</dbReference>
<evidence type="ECO:0000313" key="10">
    <source>
        <dbReference type="Proteomes" id="UP001159363"/>
    </source>
</evidence>
<organism evidence="9 10">
    <name type="scientific">Dryococelus australis</name>
    <dbReference type="NCBI Taxonomy" id="614101"/>
    <lineage>
        <taxon>Eukaryota</taxon>
        <taxon>Metazoa</taxon>
        <taxon>Ecdysozoa</taxon>
        <taxon>Arthropoda</taxon>
        <taxon>Hexapoda</taxon>
        <taxon>Insecta</taxon>
        <taxon>Pterygota</taxon>
        <taxon>Neoptera</taxon>
        <taxon>Polyneoptera</taxon>
        <taxon>Phasmatodea</taxon>
        <taxon>Verophasmatodea</taxon>
        <taxon>Anareolatae</taxon>
        <taxon>Phasmatidae</taxon>
        <taxon>Eurycanthinae</taxon>
        <taxon>Dryococelus</taxon>
    </lineage>
</organism>
<evidence type="ECO:0000256" key="6">
    <source>
        <dbReference type="ARBA" id="ARBA00022801"/>
    </source>
</evidence>
<dbReference type="InterPro" id="IPR045249">
    <property type="entry name" value="HARBI1-like"/>
</dbReference>
<name>A0ABQ9I3F2_9NEOP</name>
<dbReference type="PANTHER" id="PTHR22930">
    <property type="match status" value="1"/>
</dbReference>